<dbReference type="SUPFAM" id="SSF48403">
    <property type="entry name" value="Ankyrin repeat"/>
    <property type="match status" value="1"/>
</dbReference>
<dbReference type="SMART" id="SM00248">
    <property type="entry name" value="ANK"/>
    <property type="match status" value="5"/>
</dbReference>
<dbReference type="Pfam" id="PF12796">
    <property type="entry name" value="Ank_2"/>
    <property type="match status" value="1"/>
</dbReference>
<dbReference type="RefSeq" id="WP_029706121.1">
    <property type="nucleotide sequence ID" value="NZ_CP019239.1"/>
</dbReference>
<dbReference type="AlphaFoldDB" id="A0A1P8K7T0"/>
<dbReference type="Proteomes" id="UP000186110">
    <property type="component" value="Chromosome"/>
</dbReference>
<dbReference type="PANTHER" id="PTHR24198">
    <property type="entry name" value="ANKYRIN REPEAT AND PROTEIN KINASE DOMAIN-CONTAINING PROTEIN"/>
    <property type="match status" value="1"/>
</dbReference>
<evidence type="ECO:0000256" key="2">
    <source>
        <dbReference type="ARBA" id="ARBA00023043"/>
    </source>
</evidence>
<keyword evidence="5" id="KW-1185">Reference proteome</keyword>
<dbReference type="PROSITE" id="PS50088">
    <property type="entry name" value="ANK_REPEAT"/>
    <property type="match status" value="2"/>
</dbReference>
<sequence>MSKDLPPYPRFGECISTLAGALDINKTDSNVGRLAREGDFDWEKLDAVIGDLLINGSARVIGDAAREIISPWISTMRVEYTNLVLDVPLDALGRSDALPILIEEFFAPATASLLHRAGARIPGPDVRDLLGGKRSPITATLQWLDGILNAPVEQELFPESTGSDRVEQEKIRKWRNGVDIPSSQSIKLLCTRLAGHSARTSSAAFWLLISSALSRLERPWGGALGSLMLPYALGQAVDLKTVTSRLTALVQCKGNAWPELAEPGRKLWNDLMRTSQKRSGDQARTWHEIEALEAMARLCDPQGQTAYHYEWMKGRWNVLSGHYKEALPYYELAFNLASYRAGHQLKDLISEATCVAAFLEKRPFLKRLKHVGIALGLFRKPDSSDVLGEWEVDQFANQLPLRFPAQGRFIECEADLAMQPMPGMMFISTEEIASIKVDLKTPNRVRAVHFADGGVRRWPQLRLFAAFGMLDRVKVLLEAGASVDDLDSSGGSALLCALQNAMATGKREVLDLLLSQPHQTATLNATTQRKRLTPLMCAIDLGLPDVVEALLAQGADVEKRALTEDQSPLYYLVSQLFCKVNPARMFETVTAKLFEEPDSMQQDTLRRFGVGLTGTFGSDTSALSLHADVALATAEHLVSRHVAQHTVANLIEIAALLLKAGAKPNAVHQYPVPGRTPLMLAAESDLPELFDLMIRNGGEPVQPDAMGQNCLQIAQAFKSRKILDYMQRTTH</sequence>
<evidence type="ECO:0000256" key="3">
    <source>
        <dbReference type="PROSITE-ProRule" id="PRU00023"/>
    </source>
</evidence>
<dbReference type="KEGG" id="rsb:RS694_05400"/>
<accession>A0A1P8K7T0</accession>
<name>A0A1P8K7T0_9BURK</name>
<dbReference type="InterPro" id="IPR036770">
    <property type="entry name" value="Ankyrin_rpt-contain_sf"/>
</dbReference>
<dbReference type="PROSITE" id="PS50297">
    <property type="entry name" value="ANK_REP_REGION"/>
    <property type="match status" value="1"/>
</dbReference>
<organism evidence="4 5">
    <name type="scientific">Rhodoferax saidenbachensis</name>
    <dbReference type="NCBI Taxonomy" id="1484693"/>
    <lineage>
        <taxon>Bacteria</taxon>
        <taxon>Pseudomonadati</taxon>
        <taxon>Pseudomonadota</taxon>
        <taxon>Betaproteobacteria</taxon>
        <taxon>Burkholderiales</taxon>
        <taxon>Comamonadaceae</taxon>
        <taxon>Rhodoferax</taxon>
    </lineage>
</organism>
<proteinExistence type="predicted"/>
<gene>
    <name evidence="4" type="ORF">RS694_05400</name>
</gene>
<protein>
    <submittedName>
        <fullName evidence="4">Uncharacterized protein</fullName>
    </submittedName>
</protein>
<evidence type="ECO:0000313" key="4">
    <source>
        <dbReference type="EMBL" id="APW42026.1"/>
    </source>
</evidence>
<feature type="repeat" description="ANK" evidence="3">
    <location>
        <begin position="530"/>
        <end position="562"/>
    </location>
</feature>
<dbReference type="STRING" id="1484693.RS694_05400"/>
<reference evidence="4 5" key="1">
    <citation type="submission" date="2017-01" db="EMBL/GenBank/DDBJ databases">
        <authorList>
            <person name="Mah S.A."/>
            <person name="Swanson W.J."/>
            <person name="Moy G.W."/>
            <person name="Vacquier V.D."/>
        </authorList>
    </citation>
    <scope>NUCLEOTIDE SEQUENCE [LARGE SCALE GENOMIC DNA]</scope>
    <source>
        <strain evidence="4 5">DSM 22694</strain>
    </source>
</reference>
<evidence type="ECO:0000256" key="1">
    <source>
        <dbReference type="ARBA" id="ARBA00022737"/>
    </source>
</evidence>
<dbReference type="EMBL" id="CP019239">
    <property type="protein sequence ID" value="APW42026.1"/>
    <property type="molecule type" value="Genomic_DNA"/>
</dbReference>
<dbReference type="Gene3D" id="1.25.40.20">
    <property type="entry name" value="Ankyrin repeat-containing domain"/>
    <property type="match status" value="2"/>
</dbReference>
<dbReference type="InterPro" id="IPR002110">
    <property type="entry name" value="Ankyrin_rpt"/>
</dbReference>
<feature type="repeat" description="ANK" evidence="3">
    <location>
        <begin position="673"/>
        <end position="705"/>
    </location>
</feature>
<keyword evidence="1" id="KW-0677">Repeat</keyword>
<keyword evidence="2 3" id="KW-0040">ANK repeat</keyword>
<evidence type="ECO:0000313" key="5">
    <source>
        <dbReference type="Proteomes" id="UP000186110"/>
    </source>
</evidence>
<dbReference type="PANTHER" id="PTHR24198:SF165">
    <property type="entry name" value="ANKYRIN REPEAT-CONTAINING PROTEIN-RELATED"/>
    <property type="match status" value="1"/>
</dbReference>